<reference evidence="1 2" key="1">
    <citation type="submission" date="2019-02" db="EMBL/GenBank/DDBJ databases">
        <title>Deep-cultivation of Planctomycetes and their phenomic and genomic characterization uncovers novel biology.</title>
        <authorList>
            <person name="Wiegand S."/>
            <person name="Jogler M."/>
            <person name="Boedeker C."/>
            <person name="Pinto D."/>
            <person name="Vollmers J."/>
            <person name="Rivas-Marin E."/>
            <person name="Kohn T."/>
            <person name="Peeters S.H."/>
            <person name="Heuer A."/>
            <person name="Rast P."/>
            <person name="Oberbeckmann S."/>
            <person name="Bunk B."/>
            <person name="Jeske O."/>
            <person name="Meyerdierks A."/>
            <person name="Storesund J.E."/>
            <person name="Kallscheuer N."/>
            <person name="Luecker S."/>
            <person name="Lage O.M."/>
            <person name="Pohl T."/>
            <person name="Merkel B.J."/>
            <person name="Hornburger P."/>
            <person name="Mueller R.-W."/>
            <person name="Bruemmer F."/>
            <person name="Labrenz M."/>
            <person name="Spormann A.M."/>
            <person name="Op den Camp H."/>
            <person name="Overmann J."/>
            <person name="Amann R."/>
            <person name="Jetten M.S.M."/>
            <person name="Mascher T."/>
            <person name="Medema M.H."/>
            <person name="Devos D.P."/>
            <person name="Kaster A.-K."/>
            <person name="Ovreas L."/>
            <person name="Rohde M."/>
            <person name="Galperin M.Y."/>
            <person name="Jogler C."/>
        </authorList>
    </citation>
    <scope>NUCLEOTIDE SEQUENCE [LARGE SCALE GENOMIC DNA]</scope>
    <source>
        <strain evidence="1 2">Pan216</strain>
    </source>
</reference>
<dbReference type="SUPFAM" id="SSF50494">
    <property type="entry name" value="Trypsin-like serine proteases"/>
    <property type="match status" value="1"/>
</dbReference>
<dbReference type="OrthoDB" id="212300at2"/>
<proteinExistence type="predicted"/>
<dbReference type="RefSeq" id="WP_145260080.1">
    <property type="nucleotide sequence ID" value="NZ_CP036279.1"/>
</dbReference>
<evidence type="ECO:0008006" key="3">
    <source>
        <dbReference type="Google" id="ProtNLM"/>
    </source>
</evidence>
<evidence type="ECO:0000313" key="2">
    <source>
        <dbReference type="Proteomes" id="UP000317093"/>
    </source>
</evidence>
<dbReference type="EMBL" id="CP036279">
    <property type="protein sequence ID" value="QDU62971.1"/>
    <property type="molecule type" value="Genomic_DNA"/>
</dbReference>
<dbReference type="Proteomes" id="UP000317093">
    <property type="component" value="Chromosome"/>
</dbReference>
<name>A0A518B7N1_9BACT</name>
<evidence type="ECO:0000313" key="1">
    <source>
        <dbReference type="EMBL" id="QDU62971.1"/>
    </source>
</evidence>
<dbReference type="KEGG" id="knv:Pan216_38450"/>
<gene>
    <name evidence="1" type="ORF">Pan216_38450</name>
</gene>
<accession>A0A518B7N1</accession>
<organism evidence="1 2">
    <name type="scientific">Kolteria novifilia</name>
    <dbReference type="NCBI Taxonomy" id="2527975"/>
    <lineage>
        <taxon>Bacteria</taxon>
        <taxon>Pseudomonadati</taxon>
        <taxon>Planctomycetota</taxon>
        <taxon>Planctomycetia</taxon>
        <taxon>Kolteriales</taxon>
        <taxon>Kolteriaceae</taxon>
        <taxon>Kolteria</taxon>
    </lineage>
</organism>
<sequence length="267" mass="29407">MPSLLLFASLLLPTSDDQGEFSPRVRVVRATYRLEHPKTSGTGFLLQRATPPGSKEPSLLLVTAAHAFEKMNTDRATLVLRTRNEEGGWDAAPTEIPIRQGMKKRWRRHPKVDVAALPLSLPEEVAVESLPVSMLATESDWEESQLEPGSLVWSIGFPHASLFKPSKAAFPLTRLGCIASYPLHPPEDHRTFLVDYNSFEGDSGGPITAELVSGGISQLKIIGLVHGQHFIDEKYKLVYAEGKLRKRLGLATVTHSKAILETIAMPK</sequence>
<dbReference type="InterPro" id="IPR009003">
    <property type="entry name" value="Peptidase_S1_PA"/>
</dbReference>
<protein>
    <recommendedName>
        <fullName evidence="3">Trypsin</fullName>
    </recommendedName>
</protein>
<keyword evidence="2" id="KW-1185">Reference proteome</keyword>
<dbReference type="AlphaFoldDB" id="A0A518B7N1"/>